<evidence type="ECO:0000313" key="4">
    <source>
        <dbReference type="Proteomes" id="UP000187651"/>
    </source>
</evidence>
<evidence type="ECO:0000313" key="3">
    <source>
        <dbReference type="EMBL" id="SDM71644.1"/>
    </source>
</evidence>
<dbReference type="AlphaFoldDB" id="A0A1G9VHG9"/>
<keyword evidence="1" id="KW-0175">Coiled coil</keyword>
<proteinExistence type="predicted"/>
<evidence type="ECO:0000256" key="2">
    <source>
        <dbReference type="SAM" id="MobiDB-lite"/>
    </source>
</evidence>
<dbReference type="OrthoDB" id="1770989at2"/>
<sequence>MSRIEQMISDIESYIDSCKFYGLSKNKIIVDRSEMEEMLKELRLKTPEEVKKYQKILNNKDAIIADAKEQAEAILRTAQVQTEELVNEHEIMQRAYAQANELIETATAQAQQILDSATGEANDIRYGAMQYTDDMLAKLQFIIEHSIRDNKQKYESLLNGLEDVLSVVNNNRNELKGATDDTAEVAAETAETKAQKLDDESEEDL</sequence>
<reference evidence="4" key="1">
    <citation type="submission" date="2016-10" db="EMBL/GenBank/DDBJ databases">
        <authorList>
            <person name="Varghese N."/>
            <person name="Submissions S."/>
        </authorList>
    </citation>
    <scope>NUCLEOTIDE SEQUENCE [LARGE SCALE GENOMIC DNA]</scope>
    <source>
        <strain evidence="4">M83</strain>
    </source>
</reference>
<evidence type="ECO:0000256" key="1">
    <source>
        <dbReference type="SAM" id="Coils"/>
    </source>
</evidence>
<dbReference type="Proteomes" id="UP000187651">
    <property type="component" value="Unassembled WGS sequence"/>
</dbReference>
<protein>
    <recommendedName>
        <fullName evidence="5">Vacuolar family H+-ATPase subunit H</fullName>
    </recommendedName>
</protein>
<dbReference type="EMBL" id="FNHZ01000002">
    <property type="protein sequence ID" value="SDM71644.1"/>
    <property type="molecule type" value="Genomic_DNA"/>
</dbReference>
<feature type="coiled-coil region" evidence="1">
    <location>
        <begin position="50"/>
        <end position="109"/>
    </location>
</feature>
<evidence type="ECO:0008006" key="5">
    <source>
        <dbReference type="Google" id="ProtNLM"/>
    </source>
</evidence>
<organism evidence="3 4">
    <name type="scientific">Lachnospira pectinoschiza</name>
    <dbReference type="NCBI Taxonomy" id="28052"/>
    <lineage>
        <taxon>Bacteria</taxon>
        <taxon>Bacillati</taxon>
        <taxon>Bacillota</taxon>
        <taxon>Clostridia</taxon>
        <taxon>Lachnospirales</taxon>
        <taxon>Lachnospiraceae</taxon>
        <taxon>Lachnospira</taxon>
    </lineage>
</organism>
<keyword evidence="4" id="KW-1185">Reference proteome</keyword>
<name>A0A1G9VHG9_9FIRM</name>
<dbReference type="RefSeq" id="WP_027430744.1">
    <property type="nucleotide sequence ID" value="NZ_FNHZ01000002.1"/>
</dbReference>
<feature type="region of interest" description="Disordered" evidence="2">
    <location>
        <begin position="176"/>
        <end position="205"/>
    </location>
</feature>
<accession>A0A1G9VHG9</accession>
<gene>
    <name evidence="3" type="ORF">SAMN05216544_0966</name>
</gene>